<proteinExistence type="inferred from homology"/>
<dbReference type="RefSeq" id="WP_003469794.1">
    <property type="nucleotide sequence ID" value="NZ_APML01000040.1"/>
</dbReference>
<evidence type="ECO:0000313" key="5">
    <source>
        <dbReference type="EMBL" id="ENH96540.1"/>
    </source>
</evidence>
<dbReference type="PROSITE" id="PS00143">
    <property type="entry name" value="INSULINASE"/>
    <property type="match status" value="1"/>
</dbReference>
<dbReference type="GO" id="GO:0006508">
    <property type="term" value="P:proteolysis"/>
    <property type="evidence" value="ECO:0007669"/>
    <property type="project" value="InterPro"/>
</dbReference>
<dbReference type="eggNOG" id="COG0612">
    <property type="taxonomic scope" value="Bacteria"/>
</dbReference>
<dbReference type="Pfam" id="PF00675">
    <property type="entry name" value="Peptidase_M16"/>
    <property type="match status" value="1"/>
</dbReference>
<dbReference type="SUPFAM" id="SSF63411">
    <property type="entry name" value="LuxS/MPP-like metallohydrolase"/>
    <property type="match status" value="2"/>
</dbReference>
<dbReference type="Pfam" id="PF05193">
    <property type="entry name" value="Peptidase_M16_C"/>
    <property type="match status" value="1"/>
</dbReference>
<dbReference type="InterPro" id="IPR007863">
    <property type="entry name" value="Peptidase_M16_C"/>
</dbReference>
<dbReference type="InterPro" id="IPR011765">
    <property type="entry name" value="Pept_M16_N"/>
</dbReference>
<dbReference type="GO" id="GO:0046872">
    <property type="term" value="F:metal ion binding"/>
    <property type="evidence" value="ECO:0007669"/>
    <property type="project" value="InterPro"/>
</dbReference>
<dbReference type="EMBL" id="APML01000040">
    <property type="protein sequence ID" value="ENH96540.1"/>
    <property type="molecule type" value="Genomic_DNA"/>
</dbReference>
<accession>N4WQ16</accession>
<feature type="domain" description="Peptidase M16 C-terminal" evidence="4">
    <location>
        <begin position="166"/>
        <end position="338"/>
    </location>
</feature>
<name>N4WQ16_9BACI</name>
<organism evidence="5 6">
    <name type="scientific">Gracilibacillus halophilus YIM-C55.5</name>
    <dbReference type="NCBI Taxonomy" id="1308866"/>
    <lineage>
        <taxon>Bacteria</taxon>
        <taxon>Bacillati</taxon>
        <taxon>Bacillota</taxon>
        <taxon>Bacilli</taxon>
        <taxon>Bacillales</taxon>
        <taxon>Bacillaceae</taxon>
        <taxon>Gracilibacillus</taxon>
    </lineage>
</organism>
<dbReference type="FunFam" id="3.30.830.10:FF:000008">
    <property type="entry name" value="Mitochondrial-processing peptidase subunit beta"/>
    <property type="match status" value="1"/>
</dbReference>
<comment type="caution">
    <text evidence="5">The sequence shown here is derived from an EMBL/GenBank/DDBJ whole genome shotgun (WGS) entry which is preliminary data.</text>
</comment>
<dbReference type="MEROPS" id="M16.A15"/>
<feature type="domain" description="Peptidase M16 N-terminal" evidence="3">
    <location>
        <begin position="12"/>
        <end position="160"/>
    </location>
</feature>
<dbReference type="InterPro" id="IPR050361">
    <property type="entry name" value="MPP/UQCRC_Complex"/>
</dbReference>
<evidence type="ECO:0000256" key="1">
    <source>
        <dbReference type="ARBA" id="ARBA00007261"/>
    </source>
</evidence>
<dbReference type="PANTHER" id="PTHR11851:SF49">
    <property type="entry name" value="MITOCHONDRIAL-PROCESSING PEPTIDASE SUBUNIT ALPHA"/>
    <property type="match status" value="1"/>
</dbReference>
<dbReference type="GO" id="GO:0004222">
    <property type="term" value="F:metalloendopeptidase activity"/>
    <property type="evidence" value="ECO:0007669"/>
    <property type="project" value="InterPro"/>
</dbReference>
<dbReference type="PATRIC" id="fig|1308866.3.peg.2077"/>
<dbReference type="STRING" id="1308866.J416_10241"/>
<dbReference type="InterPro" id="IPR011249">
    <property type="entry name" value="Metalloenz_LuxS/M16"/>
</dbReference>
<keyword evidence="6" id="KW-1185">Reference proteome</keyword>
<dbReference type="InterPro" id="IPR001431">
    <property type="entry name" value="Pept_M16_Zn_BS"/>
</dbReference>
<dbReference type="Gene3D" id="3.30.830.10">
    <property type="entry name" value="Metalloenzyme, LuxS/M16 peptidase-like"/>
    <property type="match status" value="2"/>
</dbReference>
<comment type="similarity">
    <text evidence="1 2">Belongs to the peptidase M16 family.</text>
</comment>
<evidence type="ECO:0000259" key="4">
    <source>
        <dbReference type="Pfam" id="PF05193"/>
    </source>
</evidence>
<gene>
    <name evidence="5" type="ORF">J416_10241</name>
</gene>
<sequence length="407" mass="46095">MIYRHTCSNGLRIVLEEMKAVRSLTIGIWVRTGSRMETISNNGISHLLEHMMFKGTVNRSAQEIAEVFDKMGGELNAFTSKEFTCFYAKVLDTHKHLAVEVLADIVINATIDDEELAREKQVVKEEIHMTEDTPDDIVHDLLEESAFPHHSIGLPILGTKENVQGFSRDELLQFKDTFYVASNIVISVAGNVEPDFIQQIEKDFSKLSSQPLHMNWETPVFTSNQIVKQKEIEQAHICKGYQGISMQDDNIYSMLLVNNLLGGSMSSRLFQDIRERHGLAYAIFSYHSTFLDTGLLTIYAGTSNEQRHTVDQKIDDMIEELWTQSITDKELTNGKEQLKGMLMLSLESTSSKMSRNARNEWAISEHPTIDQVQEEIDQVDVSQINHVVTRLFERGTAHATITPSSLG</sequence>
<evidence type="ECO:0000256" key="2">
    <source>
        <dbReference type="RuleBase" id="RU004447"/>
    </source>
</evidence>
<dbReference type="OrthoDB" id="9811314at2"/>
<protein>
    <submittedName>
        <fullName evidence="5">Processing proteinase</fullName>
    </submittedName>
</protein>
<dbReference type="PANTHER" id="PTHR11851">
    <property type="entry name" value="METALLOPROTEASE"/>
    <property type="match status" value="1"/>
</dbReference>
<reference evidence="5 6" key="1">
    <citation type="submission" date="2013-03" db="EMBL/GenBank/DDBJ databases">
        <title>Draft genome sequence of Gracibacillus halophilus YIM-C55.5, a moderately halophilic and thermophilic organism from the Xiaochaidamu salt lake.</title>
        <authorList>
            <person name="Sugumar T."/>
            <person name="Polireddy D.R."/>
            <person name="Antony A."/>
            <person name="Madhava Y.R."/>
            <person name="Sivakumar N."/>
        </authorList>
    </citation>
    <scope>NUCLEOTIDE SEQUENCE [LARGE SCALE GENOMIC DNA]</scope>
    <source>
        <strain evidence="5 6">YIM-C55.5</strain>
    </source>
</reference>
<dbReference type="AlphaFoldDB" id="N4WQ16"/>
<dbReference type="Proteomes" id="UP000012283">
    <property type="component" value="Unassembled WGS sequence"/>
</dbReference>
<evidence type="ECO:0000313" key="6">
    <source>
        <dbReference type="Proteomes" id="UP000012283"/>
    </source>
</evidence>
<evidence type="ECO:0000259" key="3">
    <source>
        <dbReference type="Pfam" id="PF00675"/>
    </source>
</evidence>